<comment type="similarity">
    <text evidence="1">Belongs to the disease resistance NB-LRR family.</text>
</comment>
<dbReference type="SUPFAM" id="SSF52058">
    <property type="entry name" value="L domain-like"/>
    <property type="match status" value="1"/>
</dbReference>
<dbReference type="Pfam" id="PF23598">
    <property type="entry name" value="LRR_14"/>
    <property type="match status" value="1"/>
</dbReference>
<organism evidence="11 12">
    <name type="scientific">Sesamum angolense</name>
    <dbReference type="NCBI Taxonomy" id="2727404"/>
    <lineage>
        <taxon>Eukaryota</taxon>
        <taxon>Viridiplantae</taxon>
        <taxon>Streptophyta</taxon>
        <taxon>Embryophyta</taxon>
        <taxon>Tracheophyta</taxon>
        <taxon>Spermatophyta</taxon>
        <taxon>Magnoliopsida</taxon>
        <taxon>eudicotyledons</taxon>
        <taxon>Gunneridae</taxon>
        <taxon>Pentapetalae</taxon>
        <taxon>asterids</taxon>
        <taxon>lamiids</taxon>
        <taxon>Lamiales</taxon>
        <taxon>Pedaliaceae</taxon>
        <taxon>Sesamum</taxon>
    </lineage>
</organism>
<evidence type="ECO:0000256" key="6">
    <source>
        <dbReference type="ARBA" id="ARBA00022840"/>
    </source>
</evidence>
<dbReference type="PANTHER" id="PTHR23155">
    <property type="entry name" value="DISEASE RESISTANCE PROTEIN RP"/>
    <property type="match status" value="1"/>
</dbReference>
<evidence type="ECO:0000256" key="1">
    <source>
        <dbReference type="ARBA" id="ARBA00008894"/>
    </source>
</evidence>
<dbReference type="Gene3D" id="3.40.50.300">
    <property type="entry name" value="P-loop containing nucleotide triphosphate hydrolases"/>
    <property type="match status" value="1"/>
</dbReference>
<dbReference type="GO" id="GO:0098542">
    <property type="term" value="P:defense response to other organism"/>
    <property type="evidence" value="ECO:0007669"/>
    <property type="project" value="TreeGrafter"/>
</dbReference>
<dbReference type="InterPro" id="IPR058922">
    <property type="entry name" value="WHD_DRP"/>
</dbReference>
<dbReference type="EMBL" id="JACGWL010000013">
    <property type="protein sequence ID" value="KAK4389173.1"/>
    <property type="molecule type" value="Genomic_DNA"/>
</dbReference>
<keyword evidence="2" id="KW-0433">Leucine-rich repeat</keyword>
<dbReference type="InterPro" id="IPR002182">
    <property type="entry name" value="NB-ARC"/>
</dbReference>
<accession>A0AAE1W9E5</accession>
<dbReference type="PANTHER" id="PTHR23155:SF1205">
    <property type="entry name" value="DISEASE RESISTANCE PROTEIN RPM1"/>
    <property type="match status" value="1"/>
</dbReference>
<proteinExistence type="inferred from homology"/>
<evidence type="ECO:0000259" key="10">
    <source>
        <dbReference type="Pfam" id="PF23598"/>
    </source>
</evidence>
<dbReference type="FunFam" id="1.10.10.10:FF:000322">
    <property type="entry name" value="Probable disease resistance protein At1g63360"/>
    <property type="match status" value="1"/>
</dbReference>
<evidence type="ECO:0000259" key="7">
    <source>
        <dbReference type="Pfam" id="PF00931"/>
    </source>
</evidence>
<dbReference type="Pfam" id="PF18052">
    <property type="entry name" value="Rx_N"/>
    <property type="match status" value="1"/>
</dbReference>
<reference evidence="11" key="1">
    <citation type="submission" date="2020-06" db="EMBL/GenBank/DDBJ databases">
        <authorList>
            <person name="Li T."/>
            <person name="Hu X."/>
            <person name="Zhang T."/>
            <person name="Song X."/>
            <person name="Zhang H."/>
            <person name="Dai N."/>
            <person name="Sheng W."/>
            <person name="Hou X."/>
            <person name="Wei L."/>
        </authorList>
    </citation>
    <scope>NUCLEOTIDE SEQUENCE</scope>
    <source>
        <strain evidence="11">K16</strain>
        <tissue evidence="11">Leaf</tissue>
    </source>
</reference>
<evidence type="ECO:0000259" key="8">
    <source>
        <dbReference type="Pfam" id="PF18052"/>
    </source>
</evidence>
<protein>
    <submittedName>
        <fullName evidence="11">Disease resistance protein RPM1</fullName>
    </submittedName>
</protein>
<feature type="domain" description="Disease resistance N-terminal" evidence="8">
    <location>
        <begin position="6"/>
        <end position="87"/>
    </location>
</feature>
<name>A0AAE1W9E5_9LAMI</name>
<dbReference type="InterPro" id="IPR044974">
    <property type="entry name" value="Disease_R_plants"/>
</dbReference>
<dbReference type="Pfam" id="PF00931">
    <property type="entry name" value="NB-ARC"/>
    <property type="match status" value="1"/>
</dbReference>
<dbReference type="GO" id="GO:0005524">
    <property type="term" value="F:ATP binding"/>
    <property type="evidence" value="ECO:0007669"/>
    <property type="project" value="UniProtKB-KW"/>
</dbReference>
<keyword evidence="6" id="KW-0067">ATP-binding</keyword>
<dbReference type="CDD" id="cd14798">
    <property type="entry name" value="RX-CC_like"/>
    <property type="match status" value="1"/>
</dbReference>
<comment type="caution">
    <text evidence="11">The sequence shown here is derived from an EMBL/GenBank/DDBJ whole genome shotgun (WGS) entry which is preliminary data.</text>
</comment>
<dbReference type="Gene3D" id="1.20.5.4130">
    <property type="match status" value="1"/>
</dbReference>
<feature type="domain" description="NB-ARC" evidence="7">
    <location>
        <begin position="171"/>
        <end position="352"/>
    </location>
</feature>
<evidence type="ECO:0000313" key="11">
    <source>
        <dbReference type="EMBL" id="KAK4389173.1"/>
    </source>
</evidence>
<keyword evidence="3" id="KW-0677">Repeat</keyword>
<dbReference type="InterPro" id="IPR041118">
    <property type="entry name" value="Rx_N"/>
</dbReference>
<dbReference type="InterPro" id="IPR032675">
    <property type="entry name" value="LRR_dom_sf"/>
</dbReference>
<dbReference type="InterPro" id="IPR055414">
    <property type="entry name" value="LRR_R13L4/SHOC2-like"/>
</dbReference>
<dbReference type="Gene3D" id="1.10.10.10">
    <property type="entry name" value="Winged helix-like DNA-binding domain superfamily/Winged helix DNA-binding domain"/>
    <property type="match status" value="1"/>
</dbReference>
<sequence length="949" mass="109398">MAESAIFFLFKQLSVWLQDEQKLLGGLRQEAELIRAEMGQLRAFLRVADAKEESDLQLKEWVRQVREIAYDTEDVLERYILRFAHHPQGFSGYLKRIYTSTKYLTARHEIASEIQAIRSRIQNVSQSQQRYRDMYATMLSGSSSNLATTYTWYDGRGDALLLEETEVVGIEKPKKQLLDWLSSTNYGVEIISVVGMAGLGKTTLIKKVYDDPSLKVNFDHHVWIAVSESFRIEQLLRDIIKQLVEEVKQAPPQGLGAMDDVGMREFIYNFLQNKSYVIVLDDVWRINAWEAVRYAFPRSNTHGRGCIIITTRFNNIANAACSESNGHVYSLKPLTAQDSKELFNRKAFPASSCPPYLKEISESILKRCEGLPLAIVLIGGLLATKNNRIEEWEMFNRSLGSELEEDNLRRMWKLLSLSYYDLPYYLKSCFLYLSIFPEDQLIEKATVIRLWMAEGFVEEKQGKTLEQIAEGYLNELFNRSLLQVAETSRDGRPRNFHIHDLLRECILSKSREQNMIFVNSQGGTKWPDKIRRLALDSSVNYAPQICCFENLRSLLVLGAADSKCVSMWNKVLRSGCRLLKVLELRKAPLETIPSEVFRFYHLRHLSLRETEVKVIPKSIGNLKKLETLDLKGSKVTLLPIEILKLERLRILLAYRYYGGVHAYLQPADVKSFRAPYGIGRLLSLQKLCYIDANEIVVIREIGKLTQLQRLGVTKLRRDHGREFCSSLANLTNLRSLYIYADEGEVLDLQYSLCSTLPFLRCLVLNGRLERIPQWIRSLNALTVLRLSWNRLQNDPLELLQNLPNLLVFGIDCAYEGEGLNFKAGGFQRLKRLILVGLRGLRWVRVEEGSMSRLEELMMRDCKSMGELPGGVEHLRSLQRAWFIDMGEEFVERLCEERRREGDEWKLGHVERVRLLNAVDGVIRSRGIDDNAHRRDDASDADYQDFIGRN</sequence>
<evidence type="ECO:0000256" key="3">
    <source>
        <dbReference type="ARBA" id="ARBA00022737"/>
    </source>
</evidence>
<evidence type="ECO:0000256" key="4">
    <source>
        <dbReference type="ARBA" id="ARBA00022741"/>
    </source>
</evidence>
<dbReference type="InterPro" id="IPR036388">
    <property type="entry name" value="WH-like_DNA-bd_sf"/>
</dbReference>
<keyword evidence="12" id="KW-1185">Reference proteome</keyword>
<reference evidence="11" key="2">
    <citation type="journal article" date="2024" name="Plant">
        <title>Genomic evolution and insights into agronomic trait innovations of Sesamum species.</title>
        <authorList>
            <person name="Miao H."/>
            <person name="Wang L."/>
            <person name="Qu L."/>
            <person name="Liu H."/>
            <person name="Sun Y."/>
            <person name="Le M."/>
            <person name="Wang Q."/>
            <person name="Wei S."/>
            <person name="Zheng Y."/>
            <person name="Lin W."/>
            <person name="Duan Y."/>
            <person name="Cao H."/>
            <person name="Xiong S."/>
            <person name="Wang X."/>
            <person name="Wei L."/>
            <person name="Li C."/>
            <person name="Ma Q."/>
            <person name="Ju M."/>
            <person name="Zhao R."/>
            <person name="Li G."/>
            <person name="Mu C."/>
            <person name="Tian Q."/>
            <person name="Mei H."/>
            <person name="Zhang T."/>
            <person name="Gao T."/>
            <person name="Zhang H."/>
        </authorList>
    </citation>
    <scope>NUCLEOTIDE SEQUENCE</scope>
    <source>
        <strain evidence="11">K16</strain>
    </source>
</reference>
<dbReference type="Gene3D" id="3.80.10.10">
    <property type="entry name" value="Ribonuclease Inhibitor"/>
    <property type="match status" value="2"/>
</dbReference>
<dbReference type="Pfam" id="PF23559">
    <property type="entry name" value="WHD_DRP"/>
    <property type="match status" value="1"/>
</dbReference>
<dbReference type="GO" id="GO:0043531">
    <property type="term" value="F:ADP binding"/>
    <property type="evidence" value="ECO:0007669"/>
    <property type="project" value="InterPro"/>
</dbReference>
<feature type="domain" description="Disease resistance R13L4/SHOC-2-like LRR" evidence="10">
    <location>
        <begin position="551"/>
        <end position="882"/>
    </location>
</feature>
<dbReference type="AlphaFoldDB" id="A0AAE1W9E5"/>
<dbReference type="GO" id="GO:0051607">
    <property type="term" value="P:defense response to virus"/>
    <property type="evidence" value="ECO:0007669"/>
    <property type="project" value="UniProtKB-ARBA"/>
</dbReference>
<dbReference type="SUPFAM" id="SSF52540">
    <property type="entry name" value="P-loop containing nucleoside triphosphate hydrolases"/>
    <property type="match status" value="1"/>
</dbReference>
<keyword evidence="5" id="KW-0611">Plant defense</keyword>
<dbReference type="InterPro" id="IPR042197">
    <property type="entry name" value="Apaf_helical"/>
</dbReference>
<dbReference type="PRINTS" id="PR00364">
    <property type="entry name" value="DISEASERSIST"/>
</dbReference>
<evidence type="ECO:0000313" key="12">
    <source>
        <dbReference type="Proteomes" id="UP001289374"/>
    </source>
</evidence>
<dbReference type="InterPro" id="IPR027417">
    <property type="entry name" value="P-loop_NTPase"/>
</dbReference>
<keyword evidence="4" id="KW-0547">Nucleotide-binding</keyword>
<dbReference type="InterPro" id="IPR038005">
    <property type="entry name" value="RX-like_CC"/>
</dbReference>
<gene>
    <name evidence="11" type="ORF">Sango_2254300</name>
</gene>
<feature type="domain" description="Disease resistance protein winged helix" evidence="9">
    <location>
        <begin position="435"/>
        <end position="504"/>
    </location>
</feature>
<dbReference type="Proteomes" id="UP001289374">
    <property type="component" value="Unassembled WGS sequence"/>
</dbReference>
<evidence type="ECO:0000256" key="5">
    <source>
        <dbReference type="ARBA" id="ARBA00022821"/>
    </source>
</evidence>
<evidence type="ECO:0000259" key="9">
    <source>
        <dbReference type="Pfam" id="PF23559"/>
    </source>
</evidence>
<dbReference type="Gene3D" id="1.10.8.430">
    <property type="entry name" value="Helical domain of apoptotic protease-activating factors"/>
    <property type="match status" value="1"/>
</dbReference>
<dbReference type="FunFam" id="3.40.50.300:FF:001091">
    <property type="entry name" value="Probable disease resistance protein At1g61300"/>
    <property type="match status" value="1"/>
</dbReference>
<evidence type="ECO:0000256" key="2">
    <source>
        <dbReference type="ARBA" id="ARBA00022614"/>
    </source>
</evidence>